<keyword evidence="6" id="KW-0067">ATP-binding</keyword>
<keyword evidence="2" id="KW-0545">Nucleotide biosynthesis</keyword>
<evidence type="ECO:0000313" key="8">
    <source>
        <dbReference type="Proteomes" id="UP000176689"/>
    </source>
</evidence>
<comment type="subunit">
    <text evidence="6">Monomer.</text>
</comment>
<evidence type="ECO:0000256" key="1">
    <source>
        <dbReference type="ARBA" id="ARBA00022679"/>
    </source>
</evidence>
<dbReference type="PANTHER" id="PTHR23359">
    <property type="entry name" value="NUCLEOTIDE KINASE"/>
    <property type="match status" value="1"/>
</dbReference>
<dbReference type="GO" id="GO:0005524">
    <property type="term" value="F:ATP binding"/>
    <property type="evidence" value="ECO:0007669"/>
    <property type="project" value="UniProtKB-KW"/>
</dbReference>
<dbReference type="GO" id="GO:0004017">
    <property type="term" value="F:AMP kinase activity"/>
    <property type="evidence" value="ECO:0007669"/>
    <property type="project" value="UniProtKB-EC"/>
</dbReference>
<evidence type="ECO:0000256" key="5">
    <source>
        <dbReference type="RuleBase" id="RU003330"/>
    </source>
</evidence>
<evidence type="ECO:0000256" key="6">
    <source>
        <dbReference type="RuleBase" id="RU003331"/>
    </source>
</evidence>
<keyword evidence="1 5" id="KW-0808">Transferase</keyword>
<comment type="subcellular location">
    <subcellularLocation>
        <location evidence="6">Cytoplasm</location>
    </subcellularLocation>
</comment>
<evidence type="ECO:0000256" key="2">
    <source>
        <dbReference type="ARBA" id="ARBA00022727"/>
    </source>
</evidence>
<comment type="caution">
    <text evidence="7">The sequence shown here is derived from an EMBL/GenBank/DDBJ whole genome shotgun (WGS) entry which is preliminary data.</text>
</comment>
<dbReference type="Pfam" id="PF00406">
    <property type="entry name" value="ADK"/>
    <property type="match status" value="1"/>
</dbReference>
<dbReference type="GO" id="GO:0005737">
    <property type="term" value="C:cytoplasm"/>
    <property type="evidence" value="ECO:0007669"/>
    <property type="project" value="UniProtKB-SubCell"/>
</dbReference>
<evidence type="ECO:0000256" key="4">
    <source>
        <dbReference type="ARBA" id="ARBA00022777"/>
    </source>
</evidence>
<dbReference type="PRINTS" id="PR00094">
    <property type="entry name" value="ADENYLTKNASE"/>
</dbReference>
<proteinExistence type="inferred from homology"/>
<evidence type="ECO:0000313" key="7">
    <source>
        <dbReference type="EMBL" id="OGG69363.1"/>
    </source>
</evidence>
<gene>
    <name evidence="7" type="ORF">A3F27_01110</name>
</gene>
<dbReference type="Gene3D" id="3.40.50.300">
    <property type="entry name" value="P-loop containing nucleotide triphosphate hydrolases"/>
    <property type="match status" value="1"/>
</dbReference>
<keyword evidence="4 5" id="KW-0418">Kinase</keyword>
<dbReference type="AlphaFoldDB" id="A0A1F6E6N6"/>
<dbReference type="SUPFAM" id="SSF52540">
    <property type="entry name" value="P-loop containing nucleoside triphosphate hydrolases"/>
    <property type="match status" value="1"/>
</dbReference>
<dbReference type="EC" id="2.7.4.3" evidence="6"/>
<dbReference type="InterPro" id="IPR000850">
    <property type="entry name" value="Adenylat/UMP-CMP_kin"/>
</dbReference>
<sequence length="201" mass="22279">MAPLTVAFFGISGSGKGTQAELLEKFLREKDPSRGMVRPEMGNLLRAFMQSGTSLAEHTNRIVSSGQLVPSFIPIHLLTIELNRSFDGTQHVILDGTCRRPDQSRAADDMMRLWDRTDLRVISLTLTPESAKARLVARGRHDDAKDEAIANRFAWYEEHVVPSMKELGALGWTIHEIDGEPDIPTIHRSILSALGLVPKGI</sequence>
<protein>
    <recommendedName>
        <fullName evidence="6">Adenylate kinase</fullName>
        <ecNumber evidence="6">2.7.4.3</ecNumber>
    </recommendedName>
</protein>
<dbReference type="InterPro" id="IPR027417">
    <property type="entry name" value="P-loop_NTPase"/>
</dbReference>
<reference evidence="7 8" key="1">
    <citation type="journal article" date="2016" name="Nat. Commun.">
        <title>Thousands of microbial genomes shed light on interconnected biogeochemical processes in an aquifer system.</title>
        <authorList>
            <person name="Anantharaman K."/>
            <person name="Brown C.T."/>
            <person name="Hug L.A."/>
            <person name="Sharon I."/>
            <person name="Castelle C.J."/>
            <person name="Probst A.J."/>
            <person name="Thomas B.C."/>
            <person name="Singh A."/>
            <person name="Wilkins M.J."/>
            <person name="Karaoz U."/>
            <person name="Brodie E.L."/>
            <person name="Williams K.H."/>
            <person name="Hubbard S.S."/>
            <person name="Banfield J.F."/>
        </authorList>
    </citation>
    <scope>NUCLEOTIDE SEQUENCE [LARGE SCALE GENOMIC DNA]</scope>
</reference>
<name>A0A1F6E6N6_9BACT</name>
<dbReference type="EMBL" id="MFLP01000033">
    <property type="protein sequence ID" value="OGG69363.1"/>
    <property type="molecule type" value="Genomic_DNA"/>
</dbReference>
<evidence type="ECO:0000256" key="3">
    <source>
        <dbReference type="ARBA" id="ARBA00022741"/>
    </source>
</evidence>
<comment type="catalytic activity">
    <reaction evidence="6">
        <text>AMP + ATP = 2 ADP</text>
        <dbReference type="Rhea" id="RHEA:12973"/>
        <dbReference type="ChEBI" id="CHEBI:30616"/>
        <dbReference type="ChEBI" id="CHEBI:456215"/>
        <dbReference type="ChEBI" id="CHEBI:456216"/>
        <dbReference type="EC" id="2.7.4.3"/>
    </reaction>
</comment>
<dbReference type="Proteomes" id="UP000176689">
    <property type="component" value="Unassembled WGS sequence"/>
</dbReference>
<keyword evidence="3 6" id="KW-0547">Nucleotide-binding</keyword>
<accession>A0A1F6E6N6</accession>
<comment type="similarity">
    <text evidence="5">Belongs to the adenylate kinase family.</text>
</comment>
<organism evidence="7 8">
    <name type="scientific">Candidatus Kaiserbacteria bacterium RIFCSPHIGHO2_12_FULL_53_13</name>
    <dbReference type="NCBI Taxonomy" id="1798502"/>
    <lineage>
        <taxon>Bacteria</taxon>
        <taxon>Candidatus Kaiseribacteriota</taxon>
    </lineage>
</organism>